<dbReference type="EMBL" id="BARV01029897">
    <property type="protein sequence ID" value="GAI35200.1"/>
    <property type="molecule type" value="Genomic_DNA"/>
</dbReference>
<protein>
    <recommendedName>
        <fullName evidence="2">Tyr recombinase domain-containing protein</fullName>
    </recommendedName>
</protein>
<dbReference type="Pfam" id="PF00589">
    <property type="entry name" value="Phage_integrase"/>
    <property type="match status" value="1"/>
</dbReference>
<dbReference type="InterPro" id="IPR011010">
    <property type="entry name" value="DNA_brk_join_enz"/>
</dbReference>
<evidence type="ECO:0000259" key="2">
    <source>
        <dbReference type="PROSITE" id="PS51898"/>
    </source>
</evidence>
<name>X1P833_9ZZZZ</name>
<dbReference type="GO" id="GO:0003677">
    <property type="term" value="F:DNA binding"/>
    <property type="evidence" value="ECO:0007669"/>
    <property type="project" value="InterPro"/>
</dbReference>
<evidence type="ECO:0000313" key="3">
    <source>
        <dbReference type="EMBL" id="GAI35200.1"/>
    </source>
</evidence>
<dbReference type="InterPro" id="IPR002104">
    <property type="entry name" value="Integrase_catalytic"/>
</dbReference>
<dbReference type="Gene3D" id="1.10.443.10">
    <property type="entry name" value="Intergrase catalytic core"/>
    <property type="match status" value="1"/>
</dbReference>
<dbReference type="GO" id="GO:0015074">
    <property type="term" value="P:DNA integration"/>
    <property type="evidence" value="ECO:0007669"/>
    <property type="project" value="InterPro"/>
</dbReference>
<accession>X1P833</accession>
<reference evidence="3" key="1">
    <citation type="journal article" date="2014" name="Front. Microbiol.">
        <title>High frequency of phylogenetically diverse reductive dehalogenase-homologous genes in deep subseafloor sedimentary metagenomes.</title>
        <authorList>
            <person name="Kawai M."/>
            <person name="Futagami T."/>
            <person name="Toyoda A."/>
            <person name="Takaki Y."/>
            <person name="Nishi S."/>
            <person name="Hori S."/>
            <person name="Arai W."/>
            <person name="Tsubouchi T."/>
            <person name="Morono Y."/>
            <person name="Uchiyama I."/>
            <person name="Ito T."/>
            <person name="Fujiyama A."/>
            <person name="Inagaki F."/>
            <person name="Takami H."/>
        </authorList>
    </citation>
    <scope>NUCLEOTIDE SEQUENCE</scope>
    <source>
        <strain evidence="3">Expedition CK06-06</strain>
    </source>
</reference>
<organism evidence="3">
    <name type="scientific">marine sediment metagenome</name>
    <dbReference type="NCBI Taxonomy" id="412755"/>
    <lineage>
        <taxon>unclassified sequences</taxon>
        <taxon>metagenomes</taxon>
        <taxon>ecological metagenomes</taxon>
    </lineage>
</organism>
<proteinExistence type="predicted"/>
<dbReference type="SUPFAM" id="SSF56349">
    <property type="entry name" value="DNA breaking-rejoining enzymes"/>
    <property type="match status" value="1"/>
</dbReference>
<dbReference type="GO" id="GO:0006310">
    <property type="term" value="P:DNA recombination"/>
    <property type="evidence" value="ECO:0007669"/>
    <property type="project" value="UniProtKB-KW"/>
</dbReference>
<sequence length="75" mass="8495">KIFEKAKRKAGIKKPATVHTLRHSFATHLLEAGTDIYRVQKLMGHTTPKTTTIYIHLRRQDLLKVVSPMDSLLGS</sequence>
<comment type="caution">
    <text evidence="3">The sequence shown here is derived from an EMBL/GenBank/DDBJ whole genome shotgun (WGS) entry which is preliminary data.</text>
</comment>
<dbReference type="PANTHER" id="PTHR30349">
    <property type="entry name" value="PHAGE INTEGRASE-RELATED"/>
    <property type="match status" value="1"/>
</dbReference>
<gene>
    <name evidence="3" type="ORF">S06H3_47584</name>
</gene>
<dbReference type="InterPro" id="IPR013762">
    <property type="entry name" value="Integrase-like_cat_sf"/>
</dbReference>
<dbReference type="PROSITE" id="PS51898">
    <property type="entry name" value="TYR_RECOMBINASE"/>
    <property type="match status" value="1"/>
</dbReference>
<dbReference type="InterPro" id="IPR050090">
    <property type="entry name" value="Tyrosine_recombinase_XerCD"/>
</dbReference>
<evidence type="ECO:0000256" key="1">
    <source>
        <dbReference type="ARBA" id="ARBA00023172"/>
    </source>
</evidence>
<dbReference type="PANTHER" id="PTHR30349:SF64">
    <property type="entry name" value="PROPHAGE INTEGRASE INTD-RELATED"/>
    <property type="match status" value="1"/>
</dbReference>
<feature type="domain" description="Tyr recombinase" evidence="2">
    <location>
        <begin position="1"/>
        <end position="67"/>
    </location>
</feature>
<feature type="non-terminal residue" evidence="3">
    <location>
        <position position="1"/>
    </location>
</feature>
<keyword evidence="1" id="KW-0233">DNA recombination</keyword>
<dbReference type="AlphaFoldDB" id="X1P833"/>